<dbReference type="EMBL" id="JARQZJ010000022">
    <property type="protein sequence ID" value="KAK9873571.1"/>
    <property type="molecule type" value="Genomic_DNA"/>
</dbReference>
<dbReference type="GO" id="GO:0005763">
    <property type="term" value="C:mitochondrial small ribosomal subunit"/>
    <property type="evidence" value="ECO:0007669"/>
    <property type="project" value="UniProtKB-ARBA"/>
</dbReference>
<accession>A0AAW1U0S5</accession>
<comment type="similarity">
    <text evidence="2 10">Belongs to the universal ribosomal protein uS5 family.</text>
</comment>
<dbReference type="PANTHER" id="PTHR48277:SF1">
    <property type="entry name" value="MITOCHONDRIAL RIBOSOMAL PROTEIN S5"/>
    <property type="match status" value="1"/>
</dbReference>
<evidence type="ECO:0000256" key="1">
    <source>
        <dbReference type="ARBA" id="ARBA00004173"/>
    </source>
</evidence>
<evidence type="ECO:0000256" key="6">
    <source>
        <dbReference type="ARBA" id="ARBA00039335"/>
    </source>
</evidence>
<dbReference type="AlphaFoldDB" id="A0AAW1U0S5"/>
<dbReference type="FunFam" id="3.30.160.20:FF:000022">
    <property type="entry name" value="28S ribosomal protein S5, mitochondrial"/>
    <property type="match status" value="1"/>
</dbReference>
<gene>
    <name evidence="13" type="ORF">WA026_023128</name>
</gene>
<dbReference type="InterPro" id="IPR005324">
    <property type="entry name" value="Ribosomal_uS5_C"/>
</dbReference>
<evidence type="ECO:0000256" key="8">
    <source>
        <dbReference type="ARBA" id="ARBA00062683"/>
    </source>
</evidence>
<keyword evidence="5 9" id="KW-0687">Ribonucleoprotein</keyword>
<keyword evidence="14" id="KW-1185">Reference proteome</keyword>
<dbReference type="PROSITE" id="PS50881">
    <property type="entry name" value="S5_DSRBD"/>
    <property type="match status" value="1"/>
</dbReference>
<dbReference type="GO" id="GO:0003723">
    <property type="term" value="F:RNA binding"/>
    <property type="evidence" value="ECO:0007669"/>
    <property type="project" value="InterPro"/>
</dbReference>
<dbReference type="Pfam" id="PF21251">
    <property type="entry name" value="Ribosomal_uS5m_N"/>
    <property type="match status" value="1"/>
</dbReference>
<evidence type="ECO:0000256" key="4">
    <source>
        <dbReference type="ARBA" id="ARBA00023128"/>
    </source>
</evidence>
<dbReference type="InterPro" id="IPR014721">
    <property type="entry name" value="Ribsml_uS5_D2-typ_fold_subgr"/>
</dbReference>
<feature type="domain" description="S5 DRBM" evidence="12">
    <location>
        <begin position="179"/>
        <end position="243"/>
    </location>
</feature>
<sequence length="317" mass="35504">MAIYLLNITKRLRNLTITAQQRLTPTLKTTSDYDYTNNNVIFSNSSRNTNFFNKLPAEDLWKGITSVSNAGKKRGRAKNVNKRNIKDLNKGQMIGVGKANIVWPGLSSPIIRGREIIQQQQLPEDPEREQKLVKLRDQMGKFRYAKVSPMDRGWTGGKMPGRSIGPPDPVDGDETFDGFDTRVLELKTVFNMKGNYGRKRRVSVLSVTGNKNGIAGFSIGKAIDPKSALRKSKNRAGQKLMHIKLYNNHTVFHDFFTQFGSTKITVAPKPEGYGLNCHRAIKTICDVVGIKDLKAHVEGSTNVNHITKAFFLGLIQQ</sequence>
<protein>
    <recommendedName>
        <fullName evidence="6">Small ribosomal subunit protein uS5m</fullName>
    </recommendedName>
    <alternativeName>
        <fullName evidence="7">28S ribosomal protein S5, mitochondrial</fullName>
    </alternativeName>
</protein>
<proteinExistence type="inferred from homology"/>
<dbReference type="PANTHER" id="PTHR48277">
    <property type="entry name" value="MITOCHONDRIAL RIBOSOMAL PROTEIN S5"/>
    <property type="match status" value="1"/>
</dbReference>
<feature type="non-terminal residue" evidence="13">
    <location>
        <position position="317"/>
    </location>
</feature>
<comment type="subunit">
    <text evidence="8">Component of the mitochondrial ribosome small subunit (28S) which comprises a 12S rRNA and about 30 distinct proteins.</text>
</comment>
<organism evidence="13 14">
    <name type="scientific">Henosepilachna vigintioctopunctata</name>
    <dbReference type="NCBI Taxonomy" id="420089"/>
    <lineage>
        <taxon>Eukaryota</taxon>
        <taxon>Metazoa</taxon>
        <taxon>Ecdysozoa</taxon>
        <taxon>Arthropoda</taxon>
        <taxon>Hexapoda</taxon>
        <taxon>Insecta</taxon>
        <taxon>Pterygota</taxon>
        <taxon>Neoptera</taxon>
        <taxon>Endopterygota</taxon>
        <taxon>Coleoptera</taxon>
        <taxon>Polyphaga</taxon>
        <taxon>Cucujiformia</taxon>
        <taxon>Coccinelloidea</taxon>
        <taxon>Coccinellidae</taxon>
        <taxon>Epilachninae</taxon>
        <taxon>Epilachnini</taxon>
        <taxon>Henosepilachna</taxon>
    </lineage>
</organism>
<keyword evidence="3 9" id="KW-0689">Ribosomal protein</keyword>
<evidence type="ECO:0000256" key="2">
    <source>
        <dbReference type="ARBA" id="ARBA00008945"/>
    </source>
</evidence>
<dbReference type="GO" id="GO:0005743">
    <property type="term" value="C:mitochondrial inner membrane"/>
    <property type="evidence" value="ECO:0007669"/>
    <property type="project" value="UniProtKB-ARBA"/>
</dbReference>
<dbReference type="Gene3D" id="3.30.160.20">
    <property type="match status" value="1"/>
</dbReference>
<dbReference type="SUPFAM" id="SSF54768">
    <property type="entry name" value="dsRNA-binding domain-like"/>
    <property type="match status" value="1"/>
</dbReference>
<dbReference type="InterPro" id="IPR000851">
    <property type="entry name" value="Ribosomal_uS5"/>
</dbReference>
<dbReference type="InterPro" id="IPR020568">
    <property type="entry name" value="Ribosomal_Su5_D2-typ_SF"/>
</dbReference>
<comment type="caution">
    <text evidence="13">The sequence shown here is derived from an EMBL/GenBank/DDBJ whole genome shotgun (WGS) entry which is preliminary data.</text>
</comment>
<dbReference type="Pfam" id="PF00333">
    <property type="entry name" value="Ribosomal_S5"/>
    <property type="match status" value="1"/>
</dbReference>
<dbReference type="Proteomes" id="UP001431783">
    <property type="component" value="Unassembled WGS sequence"/>
</dbReference>
<evidence type="ECO:0000313" key="13">
    <source>
        <dbReference type="EMBL" id="KAK9873571.1"/>
    </source>
</evidence>
<dbReference type="Pfam" id="PF03719">
    <property type="entry name" value="Ribosomal_S5_C"/>
    <property type="match status" value="1"/>
</dbReference>
<evidence type="ECO:0000259" key="12">
    <source>
        <dbReference type="PROSITE" id="PS50881"/>
    </source>
</evidence>
<name>A0AAW1U0S5_9CUCU</name>
<keyword evidence="4" id="KW-0496">Mitochondrion</keyword>
<dbReference type="Gene3D" id="3.30.230.10">
    <property type="match status" value="1"/>
</dbReference>
<dbReference type="SUPFAM" id="SSF54211">
    <property type="entry name" value="Ribosomal protein S5 domain 2-like"/>
    <property type="match status" value="1"/>
</dbReference>
<dbReference type="InterPro" id="IPR013810">
    <property type="entry name" value="Ribosomal_uS5_N"/>
</dbReference>
<dbReference type="GO" id="GO:0003735">
    <property type="term" value="F:structural constituent of ribosome"/>
    <property type="evidence" value="ECO:0007669"/>
    <property type="project" value="UniProtKB-UniRule"/>
</dbReference>
<evidence type="ECO:0000256" key="7">
    <source>
        <dbReference type="ARBA" id="ARBA00041606"/>
    </source>
</evidence>
<feature type="region of interest" description="Disordered" evidence="11">
    <location>
        <begin position="151"/>
        <end position="170"/>
    </location>
</feature>
<evidence type="ECO:0000256" key="3">
    <source>
        <dbReference type="ARBA" id="ARBA00022980"/>
    </source>
</evidence>
<evidence type="ECO:0000256" key="9">
    <source>
        <dbReference type="PROSITE-ProRule" id="PRU00268"/>
    </source>
</evidence>
<dbReference type="GO" id="GO:0006412">
    <property type="term" value="P:translation"/>
    <property type="evidence" value="ECO:0007669"/>
    <property type="project" value="InterPro"/>
</dbReference>
<evidence type="ECO:0000256" key="5">
    <source>
        <dbReference type="ARBA" id="ARBA00023274"/>
    </source>
</evidence>
<comment type="subcellular location">
    <subcellularLocation>
        <location evidence="1">Mitochondrion</location>
    </subcellularLocation>
</comment>
<evidence type="ECO:0000256" key="10">
    <source>
        <dbReference type="RuleBase" id="RU003823"/>
    </source>
</evidence>
<evidence type="ECO:0000256" key="11">
    <source>
        <dbReference type="SAM" id="MobiDB-lite"/>
    </source>
</evidence>
<dbReference type="FunFam" id="3.30.230.10:FF:000002">
    <property type="entry name" value="30S ribosomal protein S5"/>
    <property type="match status" value="1"/>
</dbReference>
<evidence type="ECO:0000313" key="14">
    <source>
        <dbReference type="Proteomes" id="UP001431783"/>
    </source>
</evidence>
<reference evidence="13 14" key="1">
    <citation type="submission" date="2023-03" db="EMBL/GenBank/DDBJ databases">
        <title>Genome insight into feeding habits of ladybird beetles.</title>
        <authorList>
            <person name="Li H.-S."/>
            <person name="Huang Y.-H."/>
            <person name="Pang H."/>
        </authorList>
    </citation>
    <scope>NUCLEOTIDE SEQUENCE [LARGE SCALE GENOMIC DNA]</scope>
    <source>
        <strain evidence="13">SYSU_2023b</strain>
        <tissue evidence="13">Whole body</tissue>
    </source>
</reference>
<dbReference type="InterPro" id="IPR048584">
    <property type="entry name" value="Ribosomal_uS5m_N"/>
</dbReference>